<feature type="signal peptide" evidence="1">
    <location>
        <begin position="1"/>
        <end position="34"/>
    </location>
</feature>
<proteinExistence type="predicted"/>
<evidence type="ECO:0008006" key="4">
    <source>
        <dbReference type="Google" id="ProtNLM"/>
    </source>
</evidence>
<accession>A0A1S8D9A1</accession>
<sequence length="453" mass="48743">MRRGDTGPTRRQVGAGLLAAAAAMGAAGTAPALAAPGPGGAEGPGGSQGLQAMAADSLVDSIGVNIHCWPGNSYIEGDRWEKVILPALRELRIRHARDGVGLDRGVLARLRQVAQLGIRLTLLSGPEATSSVELSRALDEVGRENIAMLEGVNEPDGWWGGRPGHTPEMAIDHQRILSGIGRARDIPVIASALIQAGNRARFARQGPYAQYGNVHPYPAGRMPETGGWGDNGYGSLRWARDLLVTPLLGPKAPFVATEAGYHNAITQKARSTNPHSGCPEAVSAAYEPRLFLYYRRFGVARSFKYELFDQGTDKDDPEQNFGWLRHDGSRKPAFHAMRNLIAAFSDPGKAFAPARLPVGLSGEMEGLETALFQKRDGSFLLALWLAKSLWDVHSFTETPVPPQQVRIALGDRIRQAAVNRPNEDSRFQEAALAGGGITLPVTAQVTLLRLTPR</sequence>
<dbReference type="EMBL" id="LLWF02000015">
    <property type="protein sequence ID" value="ONH83925.1"/>
    <property type="molecule type" value="Genomic_DNA"/>
</dbReference>
<protein>
    <recommendedName>
        <fullName evidence="4">Beta-xylosidase</fullName>
    </recommendedName>
</protein>
<dbReference type="PROSITE" id="PS51318">
    <property type="entry name" value="TAT"/>
    <property type="match status" value="1"/>
</dbReference>
<dbReference type="InterPro" id="IPR017853">
    <property type="entry name" value="GH"/>
</dbReference>
<dbReference type="Proteomes" id="UP000054844">
    <property type="component" value="Unassembled WGS sequence"/>
</dbReference>
<keyword evidence="1" id="KW-0732">Signal</keyword>
<evidence type="ECO:0000313" key="2">
    <source>
        <dbReference type="EMBL" id="ONH83925.1"/>
    </source>
</evidence>
<feature type="chain" id="PRO_5013340572" description="Beta-xylosidase" evidence="1">
    <location>
        <begin position="35"/>
        <end position="453"/>
    </location>
</feature>
<reference evidence="2" key="1">
    <citation type="submission" date="2016-12" db="EMBL/GenBank/DDBJ databases">
        <title>Draft genome sequence of Roseomonas mucosa strain AU37, isolated from a peripheral intravenous catheter.</title>
        <authorList>
            <person name="Choudhury M.A."/>
            <person name="Sidjabat H.E."/>
            <person name="Wailan A.M."/>
            <person name="Zhang L."/>
            <person name="Marsh N.M."/>
            <person name="Rickard C.M."/>
            <person name="Davies M."/>
            <person name="Mcmillan D.J."/>
        </authorList>
    </citation>
    <scope>NUCLEOTIDE SEQUENCE [LARGE SCALE GENOMIC DNA]</scope>
    <source>
        <strain evidence="2">AU37</strain>
    </source>
</reference>
<dbReference type="SUPFAM" id="SSF51445">
    <property type="entry name" value="(Trans)glycosidases"/>
    <property type="match status" value="1"/>
</dbReference>
<dbReference type="AlphaFoldDB" id="A0A1S8D9A1"/>
<dbReference type="STRING" id="207340.APZ41_006965"/>
<evidence type="ECO:0000256" key="1">
    <source>
        <dbReference type="SAM" id="SignalP"/>
    </source>
</evidence>
<organism evidence="2 3">
    <name type="scientific">Roseomonas mucosa</name>
    <dbReference type="NCBI Taxonomy" id="207340"/>
    <lineage>
        <taxon>Bacteria</taxon>
        <taxon>Pseudomonadati</taxon>
        <taxon>Pseudomonadota</taxon>
        <taxon>Alphaproteobacteria</taxon>
        <taxon>Acetobacterales</taxon>
        <taxon>Roseomonadaceae</taxon>
        <taxon>Roseomonas</taxon>
    </lineage>
</organism>
<gene>
    <name evidence="2" type="ORF">APZ41_006965</name>
</gene>
<evidence type="ECO:0000313" key="3">
    <source>
        <dbReference type="Proteomes" id="UP000054844"/>
    </source>
</evidence>
<keyword evidence="3" id="KW-1185">Reference proteome</keyword>
<dbReference type="Gene3D" id="3.20.20.80">
    <property type="entry name" value="Glycosidases"/>
    <property type="match status" value="1"/>
</dbReference>
<dbReference type="InterPro" id="IPR006311">
    <property type="entry name" value="TAT_signal"/>
</dbReference>
<name>A0A1S8D9A1_9PROT</name>
<comment type="caution">
    <text evidence="2">The sequence shown here is derived from an EMBL/GenBank/DDBJ whole genome shotgun (WGS) entry which is preliminary data.</text>
</comment>